<dbReference type="AlphaFoldDB" id="A0A498D8B8"/>
<gene>
    <name evidence="2" type="ORF">D8M04_08235</name>
</gene>
<organism evidence="2 3">
    <name type="scientific">Oceanobacillus piezotolerans</name>
    <dbReference type="NCBI Taxonomy" id="2448030"/>
    <lineage>
        <taxon>Bacteria</taxon>
        <taxon>Bacillati</taxon>
        <taxon>Bacillota</taxon>
        <taxon>Bacilli</taxon>
        <taxon>Bacillales</taxon>
        <taxon>Bacillaceae</taxon>
        <taxon>Oceanobacillus</taxon>
    </lineage>
</organism>
<dbReference type="OrthoDB" id="5637at2"/>
<proteinExistence type="predicted"/>
<protein>
    <submittedName>
        <fullName evidence="2">DUF3298 domain-containing protein</fullName>
    </submittedName>
</protein>
<reference evidence="2 3" key="1">
    <citation type="submission" date="2018-10" db="EMBL/GenBank/DDBJ databases">
        <title>Oceanobacillus sp. YLB-02 draft genome.</title>
        <authorList>
            <person name="Yu L."/>
        </authorList>
    </citation>
    <scope>NUCLEOTIDE SEQUENCE [LARGE SCALE GENOMIC DNA]</scope>
    <source>
        <strain evidence="2 3">YLB-02</strain>
    </source>
</reference>
<dbReference type="Proteomes" id="UP000270219">
    <property type="component" value="Unassembled WGS sequence"/>
</dbReference>
<dbReference type="Pfam" id="PF11738">
    <property type="entry name" value="DUF3298"/>
    <property type="match status" value="1"/>
</dbReference>
<evidence type="ECO:0000313" key="3">
    <source>
        <dbReference type="Proteomes" id="UP000270219"/>
    </source>
</evidence>
<comment type="caution">
    <text evidence="2">The sequence shown here is derived from an EMBL/GenBank/DDBJ whole genome shotgun (WGS) entry which is preliminary data.</text>
</comment>
<evidence type="ECO:0000313" key="2">
    <source>
        <dbReference type="EMBL" id="RLL44861.1"/>
    </source>
</evidence>
<keyword evidence="3" id="KW-1185">Reference proteome</keyword>
<accession>A0A498D8B8</accession>
<dbReference type="Gene3D" id="3.30.565.40">
    <property type="entry name" value="Fervidobacterium nodosum Rt17-B1 like"/>
    <property type="match status" value="1"/>
</dbReference>
<dbReference type="Gene3D" id="3.90.640.20">
    <property type="entry name" value="Heat-shock cognate protein, ATPase"/>
    <property type="match status" value="1"/>
</dbReference>
<feature type="domain" description="DUF3298" evidence="1">
    <location>
        <begin position="118"/>
        <end position="188"/>
    </location>
</feature>
<dbReference type="InterPro" id="IPR037126">
    <property type="entry name" value="PdaC/RsiV-like_sf"/>
</dbReference>
<sequence length="209" mass="24187">MRNVPITFPVSTRTLVIHHGSNIHVYYPQVNRMKDTTLANHIKQLIIKDTQTLINLQVGNMPSTLEEMLGSYALKNNQRKVFSLTLTNYTYHEKAAHGMTFIKALTFDLTKEKKVNLADLFKPRSDYKQRLSKLVEEQIIARDVPLLGAFTGIKPDQDFYIADKTLVLFYQLYDITPYVYGFPMFPINIYDIQDIINKDGPLERLVENN</sequence>
<name>A0A498D8B8_9BACI</name>
<evidence type="ECO:0000259" key="1">
    <source>
        <dbReference type="Pfam" id="PF11738"/>
    </source>
</evidence>
<dbReference type="EMBL" id="RCHR01000003">
    <property type="protein sequence ID" value="RLL44861.1"/>
    <property type="molecule type" value="Genomic_DNA"/>
</dbReference>
<dbReference type="InterPro" id="IPR021729">
    <property type="entry name" value="DUF3298"/>
</dbReference>